<dbReference type="InterPro" id="IPR032751">
    <property type="entry name" value="Fuseless"/>
</dbReference>
<evidence type="ECO:0000256" key="2">
    <source>
        <dbReference type="SAM" id="Phobius"/>
    </source>
</evidence>
<organism evidence="3 4">
    <name type="scientific">Gryllus longicercus</name>
    <dbReference type="NCBI Taxonomy" id="2509291"/>
    <lineage>
        <taxon>Eukaryota</taxon>
        <taxon>Metazoa</taxon>
        <taxon>Ecdysozoa</taxon>
        <taxon>Arthropoda</taxon>
        <taxon>Hexapoda</taxon>
        <taxon>Insecta</taxon>
        <taxon>Pterygota</taxon>
        <taxon>Neoptera</taxon>
        <taxon>Polyneoptera</taxon>
        <taxon>Orthoptera</taxon>
        <taxon>Ensifera</taxon>
        <taxon>Gryllidea</taxon>
        <taxon>Grylloidea</taxon>
        <taxon>Gryllidae</taxon>
        <taxon>Gryllinae</taxon>
        <taxon>Gryllus</taxon>
    </lineage>
</organism>
<evidence type="ECO:0000256" key="1">
    <source>
        <dbReference type="SAM" id="MobiDB-lite"/>
    </source>
</evidence>
<comment type="caution">
    <text evidence="3">The sequence shown here is derived from an EMBL/GenBank/DDBJ whole genome shotgun (WGS) entry which is preliminary data.</text>
</comment>
<evidence type="ECO:0000313" key="3">
    <source>
        <dbReference type="EMBL" id="KAK7790556.1"/>
    </source>
</evidence>
<feature type="transmembrane region" description="Helical" evidence="2">
    <location>
        <begin position="91"/>
        <end position="111"/>
    </location>
</feature>
<accession>A0AAN9V2U0</accession>
<feature type="transmembrane region" description="Helical" evidence="2">
    <location>
        <begin position="12"/>
        <end position="33"/>
    </location>
</feature>
<keyword evidence="2" id="KW-0472">Membrane</keyword>
<dbReference type="Proteomes" id="UP001378592">
    <property type="component" value="Unassembled WGS sequence"/>
</dbReference>
<dbReference type="PANTHER" id="PTHR35270">
    <property type="entry name" value="FUSELESS, ISOFORM A"/>
    <property type="match status" value="1"/>
</dbReference>
<proteinExistence type="predicted"/>
<protein>
    <submittedName>
        <fullName evidence="3">Uncharacterized protein</fullName>
    </submittedName>
</protein>
<dbReference type="GO" id="GO:0007274">
    <property type="term" value="P:neuromuscular synaptic transmission"/>
    <property type="evidence" value="ECO:0007669"/>
    <property type="project" value="TreeGrafter"/>
</dbReference>
<feature type="transmembrane region" description="Helical" evidence="2">
    <location>
        <begin position="45"/>
        <end position="64"/>
    </location>
</feature>
<dbReference type="GO" id="GO:0042734">
    <property type="term" value="C:presynaptic membrane"/>
    <property type="evidence" value="ECO:0007669"/>
    <property type="project" value="TreeGrafter"/>
</dbReference>
<dbReference type="EMBL" id="JAZDUA010000613">
    <property type="protein sequence ID" value="KAK7790556.1"/>
    <property type="molecule type" value="Genomic_DNA"/>
</dbReference>
<dbReference type="AlphaFoldDB" id="A0AAN9V2U0"/>
<dbReference type="GO" id="GO:0070073">
    <property type="term" value="P:clustering of voltage-gated calcium channels"/>
    <property type="evidence" value="ECO:0007669"/>
    <property type="project" value="TreeGrafter"/>
</dbReference>
<gene>
    <name evidence="3" type="ORF">R5R35_013072</name>
</gene>
<keyword evidence="4" id="KW-1185">Reference proteome</keyword>
<evidence type="ECO:0000313" key="4">
    <source>
        <dbReference type="Proteomes" id="UP001378592"/>
    </source>
</evidence>
<feature type="region of interest" description="Disordered" evidence="1">
    <location>
        <begin position="171"/>
        <end position="191"/>
    </location>
</feature>
<dbReference type="Pfam" id="PF15993">
    <property type="entry name" value="Fuseless"/>
    <property type="match status" value="1"/>
</dbReference>
<reference evidence="3 4" key="1">
    <citation type="submission" date="2024-03" db="EMBL/GenBank/DDBJ databases">
        <title>The genome assembly and annotation of the cricket Gryllus longicercus Weissman &amp; Gray.</title>
        <authorList>
            <person name="Szrajer S."/>
            <person name="Gray D."/>
            <person name="Ylla G."/>
        </authorList>
    </citation>
    <scope>NUCLEOTIDE SEQUENCE [LARGE SCALE GENOMIC DNA]</scope>
    <source>
        <strain evidence="3">DAG 2021-001</strain>
        <tissue evidence="3">Whole body minus gut</tissue>
    </source>
</reference>
<dbReference type="GO" id="GO:0007270">
    <property type="term" value="P:neuron-neuron synaptic transmission"/>
    <property type="evidence" value="ECO:0007669"/>
    <property type="project" value="TreeGrafter"/>
</dbReference>
<dbReference type="PANTHER" id="PTHR35270:SF2">
    <property type="entry name" value="FUSELESS, ISOFORM A"/>
    <property type="match status" value="1"/>
</dbReference>
<name>A0AAN9V2U0_9ORTH</name>
<keyword evidence="2" id="KW-0812">Transmembrane</keyword>
<keyword evidence="2" id="KW-1133">Transmembrane helix</keyword>
<sequence length="229" mass="24901">MKQQRRAAGALARWGADALLSACVVAPLVVGHWRGCWMLLELYGASAWGTFAGGGAAHAAVVLARDWLNRLSPGRGAGPYERLRFLVARRLYTALFGLACIAHWHGGWAVLDAFPRAKPWVVGASGTALLATRTLRNTLAPPYVVIADHARCAFLFPTMFRVDRSRVSREAAGSRQGLTQAGTATREARWRSRLDEPFQPSGSADPQNSPRTAHDLTGLLIINMKHAHD</sequence>